<keyword evidence="6 7" id="KW-0472">Membrane</keyword>
<comment type="caution">
    <text evidence="8">The sequence shown here is derived from an EMBL/GenBank/DDBJ whole genome shotgun (WGS) entry which is preliminary data.</text>
</comment>
<keyword evidence="4 7" id="KW-0812">Transmembrane</keyword>
<organism evidence="8 9">
    <name type="scientific">Roseicella frigidaeris</name>
    <dbReference type="NCBI Taxonomy" id="2230885"/>
    <lineage>
        <taxon>Bacteria</taxon>
        <taxon>Pseudomonadati</taxon>
        <taxon>Pseudomonadota</taxon>
        <taxon>Alphaproteobacteria</taxon>
        <taxon>Acetobacterales</taxon>
        <taxon>Roseomonadaceae</taxon>
        <taxon>Roseicella</taxon>
    </lineage>
</organism>
<evidence type="ECO:0000256" key="3">
    <source>
        <dbReference type="ARBA" id="ARBA00022475"/>
    </source>
</evidence>
<feature type="transmembrane region" description="Helical" evidence="7">
    <location>
        <begin position="80"/>
        <end position="98"/>
    </location>
</feature>
<feature type="transmembrane region" description="Helical" evidence="7">
    <location>
        <begin position="172"/>
        <end position="194"/>
    </location>
</feature>
<evidence type="ECO:0000313" key="9">
    <source>
        <dbReference type="Proteomes" id="UP000249065"/>
    </source>
</evidence>
<name>A0A327M515_9PROT</name>
<dbReference type="GO" id="GO:0006605">
    <property type="term" value="P:protein targeting"/>
    <property type="evidence" value="ECO:0007669"/>
    <property type="project" value="InterPro"/>
</dbReference>
<dbReference type="PANTHER" id="PTHR30065:SF8">
    <property type="entry name" value="FLAGELLAR BIOSYNTHETIC PROTEIN FLIR"/>
    <property type="match status" value="1"/>
</dbReference>
<dbReference type="Proteomes" id="UP000249065">
    <property type="component" value="Unassembled WGS sequence"/>
</dbReference>
<keyword evidence="9" id="KW-1185">Reference proteome</keyword>
<gene>
    <name evidence="8" type="ORF">DOO78_19680</name>
</gene>
<comment type="subcellular location">
    <subcellularLocation>
        <location evidence="1">Cell membrane</location>
        <topology evidence="1">Multi-pass membrane protein</topology>
    </subcellularLocation>
</comment>
<dbReference type="PRINTS" id="PR00953">
    <property type="entry name" value="TYPE3IMRPROT"/>
</dbReference>
<feature type="transmembrane region" description="Helical" evidence="7">
    <location>
        <begin position="55"/>
        <end position="74"/>
    </location>
</feature>
<proteinExistence type="inferred from homology"/>
<dbReference type="GO" id="GO:0005886">
    <property type="term" value="C:plasma membrane"/>
    <property type="evidence" value="ECO:0007669"/>
    <property type="project" value="UniProtKB-SubCell"/>
</dbReference>
<evidence type="ECO:0000256" key="1">
    <source>
        <dbReference type="ARBA" id="ARBA00004651"/>
    </source>
</evidence>
<sequence>MLVLARIGGAVMLLPGLGAAEVPATIRLALVLGLTALVLPLAQPALPPMTEAVPALLRLLAIETVIGLWLGLLARLLELALSQAGQVMALMVGLASPLQGDIAFGAQGTVLSRFFGLAATVLVLSTGLYALPLRALAESYAVLPAGGGLPVPAQAASLAQAVADSLSLALRLAAPLVLANILGQFALGLLARLAPQIQVFALAAPGQILGGLLLLAMLLPALLAAWLAAIRDGLASLPGLP</sequence>
<dbReference type="Pfam" id="PF01311">
    <property type="entry name" value="Bac_export_1"/>
    <property type="match status" value="1"/>
</dbReference>
<dbReference type="EMBL" id="QLIX01000019">
    <property type="protein sequence ID" value="RAI57313.1"/>
    <property type="molecule type" value="Genomic_DNA"/>
</dbReference>
<feature type="transmembrane region" description="Helical" evidence="7">
    <location>
        <begin position="29"/>
        <end position="46"/>
    </location>
</feature>
<keyword evidence="3" id="KW-1003">Cell membrane</keyword>
<evidence type="ECO:0000256" key="5">
    <source>
        <dbReference type="ARBA" id="ARBA00022989"/>
    </source>
</evidence>
<evidence type="ECO:0000313" key="8">
    <source>
        <dbReference type="EMBL" id="RAI57313.1"/>
    </source>
</evidence>
<evidence type="ECO:0000256" key="7">
    <source>
        <dbReference type="SAM" id="Phobius"/>
    </source>
</evidence>
<evidence type="ECO:0000256" key="2">
    <source>
        <dbReference type="ARBA" id="ARBA00009772"/>
    </source>
</evidence>
<comment type="similarity">
    <text evidence="2">Belongs to the FliR/MopE/SpaR family.</text>
</comment>
<protein>
    <submittedName>
        <fullName evidence="8">Type III secretion protein</fullName>
    </submittedName>
</protein>
<accession>A0A327M515</accession>
<reference evidence="9" key="1">
    <citation type="submission" date="2018-06" db="EMBL/GenBank/DDBJ databases">
        <authorList>
            <person name="Khan S.A."/>
        </authorList>
    </citation>
    <scope>NUCLEOTIDE SEQUENCE [LARGE SCALE GENOMIC DNA]</scope>
    <source>
        <strain evidence="9">DB-1506</strain>
    </source>
</reference>
<feature type="transmembrane region" description="Helical" evidence="7">
    <location>
        <begin position="206"/>
        <end position="229"/>
    </location>
</feature>
<dbReference type="OrthoDB" id="9779817at2"/>
<dbReference type="InterPro" id="IPR002010">
    <property type="entry name" value="T3SS_IM_R"/>
</dbReference>
<dbReference type="PANTHER" id="PTHR30065">
    <property type="entry name" value="FLAGELLAR BIOSYNTHETIC PROTEIN FLIR"/>
    <property type="match status" value="1"/>
</dbReference>
<feature type="transmembrane region" description="Helical" evidence="7">
    <location>
        <begin position="110"/>
        <end position="131"/>
    </location>
</feature>
<dbReference type="AlphaFoldDB" id="A0A327M515"/>
<keyword evidence="5 7" id="KW-1133">Transmembrane helix</keyword>
<evidence type="ECO:0000256" key="4">
    <source>
        <dbReference type="ARBA" id="ARBA00022692"/>
    </source>
</evidence>
<evidence type="ECO:0000256" key="6">
    <source>
        <dbReference type="ARBA" id="ARBA00023136"/>
    </source>
</evidence>